<sequence>MRIKGGISTYEREAAEQGGDWILTLQQRKREQDAFREAGVPLGDDAAAAAPARAQPDEDSREDEEDRRPGDPEARAAA</sequence>
<organism evidence="2 3">
    <name type="scientific">Chenggangzhangella methanolivorans</name>
    <dbReference type="NCBI Taxonomy" id="1437009"/>
    <lineage>
        <taxon>Bacteria</taxon>
        <taxon>Pseudomonadati</taxon>
        <taxon>Pseudomonadota</taxon>
        <taxon>Alphaproteobacteria</taxon>
        <taxon>Hyphomicrobiales</taxon>
        <taxon>Methylopilaceae</taxon>
        <taxon>Chenggangzhangella</taxon>
    </lineage>
</organism>
<dbReference type="KEGG" id="cmet:K6K41_24505"/>
<feature type="compositionally biased region" description="Basic and acidic residues" evidence="1">
    <location>
        <begin position="66"/>
        <end position="78"/>
    </location>
</feature>
<proteinExistence type="predicted"/>
<accession>A0A9E6R941</accession>
<keyword evidence="3" id="KW-1185">Reference proteome</keyword>
<gene>
    <name evidence="2" type="ORF">K6K41_24505</name>
</gene>
<name>A0A9E6R941_9HYPH</name>
<dbReference type="EMBL" id="CP081869">
    <property type="protein sequence ID" value="QZN99786.1"/>
    <property type="molecule type" value="Genomic_DNA"/>
</dbReference>
<reference evidence="2" key="1">
    <citation type="submission" date="2021-08" db="EMBL/GenBank/DDBJ databases">
        <authorList>
            <person name="Zhang H."/>
            <person name="Xu M."/>
            <person name="Yu Z."/>
            <person name="Yang L."/>
            <person name="Cai Y."/>
        </authorList>
    </citation>
    <scope>NUCLEOTIDE SEQUENCE</scope>
    <source>
        <strain evidence="2">CHL1</strain>
    </source>
</reference>
<protein>
    <submittedName>
        <fullName evidence="2">Uncharacterized protein</fullName>
    </submittedName>
</protein>
<feature type="region of interest" description="Disordered" evidence="1">
    <location>
        <begin position="31"/>
        <end position="78"/>
    </location>
</feature>
<evidence type="ECO:0000313" key="2">
    <source>
        <dbReference type="EMBL" id="QZN99786.1"/>
    </source>
</evidence>
<evidence type="ECO:0000256" key="1">
    <source>
        <dbReference type="SAM" id="MobiDB-lite"/>
    </source>
</evidence>
<dbReference type="RefSeq" id="WP_261402897.1">
    <property type="nucleotide sequence ID" value="NZ_CP081869.1"/>
</dbReference>
<dbReference type="AlphaFoldDB" id="A0A9E6R941"/>
<dbReference type="Proteomes" id="UP000825701">
    <property type="component" value="Chromosome"/>
</dbReference>
<evidence type="ECO:0000313" key="3">
    <source>
        <dbReference type="Proteomes" id="UP000825701"/>
    </source>
</evidence>